<dbReference type="Proteomes" id="UP000237000">
    <property type="component" value="Unassembled WGS sequence"/>
</dbReference>
<keyword evidence="3" id="KW-1185">Reference proteome</keyword>
<reference evidence="3" key="1">
    <citation type="submission" date="2016-06" db="EMBL/GenBank/DDBJ databases">
        <title>Parallel loss of symbiosis genes in relatives of nitrogen-fixing non-legume Parasponia.</title>
        <authorList>
            <person name="Van Velzen R."/>
            <person name="Holmer R."/>
            <person name="Bu F."/>
            <person name="Rutten L."/>
            <person name="Van Zeijl A."/>
            <person name="Liu W."/>
            <person name="Santuari L."/>
            <person name="Cao Q."/>
            <person name="Sharma T."/>
            <person name="Shen D."/>
            <person name="Roswanjaya Y."/>
            <person name="Wardhani T."/>
            <person name="Kalhor M.S."/>
            <person name="Jansen J."/>
            <person name="Van den Hoogen J."/>
            <person name="Gungor B."/>
            <person name="Hartog M."/>
            <person name="Hontelez J."/>
            <person name="Verver J."/>
            <person name="Yang W.-C."/>
            <person name="Schijlen E."/>
            <person name="Repin R."/>
            <person name="Schilthuizen M."/>
            <person name="Schranz E."/>
            <person name="Heidstra R."/>
            <person name="Miyata K."/>
            <person name="Fedorova E."/>
            <person name="Kohlen W."/>
            <person name="Bisseling T."/>
            <person name="Smit S."/>
            <person name="Geurts R."/>
        </authorList>
    </citation>
    <scope>NUCLEOTIDE SEQUENCE [LARGE SCALE GENOMIC DNA]</scope>
    <source>
        <strain evidence="3">cv. RG33-2</strain>
    </source>
</reference>
<accession>A0A2P5EH92</accession>
<evidence type="ECO:0000256" key="1">
    <source>
        <dbReference type="SAM" id="MobiDB-lite"/>
    </source>
</evidence>
<dbReference type="Pfam" id="PF10950">
    <property type="entry name" value="Organ_specific"/>
    <property type="match status" value="1"/>
</dbReference>
<evidence type="ECO:0000313" key="2">
    <source>
        <dbReference type="EMBL" id="PON84899.1"/>
    </source>
</evidence>
<dbReference type="PANTHER" id="PTHR33731:SF2">
    <property type="entry name" value="ORGAN-SPECIFIC PROTEIN S2-LIKE"/>
    <property type="match status" value="1"/>
</dbReference>
<proteinExistence type="predicted"/>
<dbReference type="EMBL" id="JXTC01000155">
    <property type="protein sequence ID" value="PON84899.1"/>
    <property type="molecule type" value="Genomic_DNA"/>
</dbReference>
<comment type="caution">
    <text evidence="2">The sequence shown here is derived from an EMBL/GenBank/DDBJ whole genome shotgun (WGS) entry which is preliminary data.</text>
</comment>
<dbReference type="InParanoid" id="A0A2P5EH92"/>
<dbReference type="InterPro" id="IPR024489">
    <property type="entry name" value="Organ_specific_prot"/>
</dbReference>
<feature type="compositionally biased region" description="Acidic residues" evidence="1">
    <location>
        <begin position="54"/>
        <end position="70"/>
    </location>
</feature>
<evidence type="ECO:0000313" key="3">
    <source>
        <dbReference type="Proteomes" id="UP000237000"/>
    </source>
</evidence>
<dbReference type="OrthoDB" id="1734141at2759"/>
<protein>
    <submittedName>
        <fullName evidence="2">Organ specific protein</fullName>
    </submittedName>
</protein>
<organism evidence="2 3">
    <name type="scientific">Trema orientale</name>
    <name type="common">Charcoal tree</name>
    <name type="synonym">Celtis orientalis</name>
    <dbReference type="NCBI Taxonomy" id="63057"/>
    <lineage>
        <taxon>Eukaryota</taxon>
        <taxon>Viridiplantae</taxon>
        <taxon>Streptophyta</taxon>
        <taxon>Embryophyta</taxon>
        <taxon>Tracheophyta</taxon>
        <taxon>Spermatophyta</taxon>
        <taxon>Magnoliopsida</taxon>
        <taxon>eudicotyledons</taxon>
        <taxon>Gunneridae</taxon>
        <taxon>Pentapetalae</taxon>
        <taxon>rosids</taxon>
        <taxon>fabids</taxon>
        <taxon>Rosales</taxon>
        <taxon>Cannabaceae</taxon>
        <taxon>Trema</taxon>
    </lineage>
</organism>
<gene>
    <name evidence="2" type="ORF">TorRG33x02_192970</name>
</gene>
<dbReference type="AlphaFoldDB" id="A0A2P5EH92"/>
<feature type="region of interest" description="Disordered" evidence="1">
    <location>
        <begin position="1"/>
        <end position="106"/>
    </location>
</feature>
<name>A0A2P5EH92_TREOI</name>
<dbReference type="PANTHER" id="PTHR33731">
    <property type="entry name" value="PROTEIN, PUTATIVE-RELATED"/>
    <property type="match status" value="1"/>
</dbReference>
<sequence length="106" mass="11603">MKEEPMPKAILGLIVRDSDSTPKNSNEKTNCGLGTKISSFSEDFEPTPNATAYPDDDAESALETSPNDDFEPIRADSTAYHGNKASHQKPFAKDFEPIPHATAYNE</sequence>